<dbReference type="OrthoDB" id="3268648at2"/>
<dbReference type="InterPro" id="IPR002477">
    <property type="entry name" value="Peptidoglycan-bd-like"/>
</dbReference>
<dbReference type="SUPFAM" id="SSF47090">
    <property type="entry name" value="PGBD-like"/>
    <property type="match status" value="1"/>
</dbReference>
<keyword evidence="2" id="KW-0812">Transmembrane</keyword>
<gene>
    <name evidence="4" type="ORF">DMH04_36570</name>
</gene>
<accession>A0A428YZ94</accession>
<keyword evidence="2" id="KW-1133">Transmembrane helix</keyword>
<keyword evidence="2" id="KW-0472">Membrane</keyword>
<evidence type="ECO:0000256" key="2">
    <source>
        <dbReference type="SAM" id="Phobius"/>
    </source>
</evidence>
<reference evidence="4 5" key="1">
    <citation type="submission" date="2018-05" db="EMBL/GenBank/DDBJ databases">
        <title>Evolution of GPA BGCs.</title>
        <authorList>
            <person name="Waglechner N."/>
            <person name="Wright G.D."/>
        </authorList>
    </citation>
    <scope>NUCLEOTIDE SEQUENCE [LARGE SCALE GENOMIC DNA]</scope>
    <source>
        <strain evidence="4 5">A82846</strain>
    </source>
</reference>
<comment type="caution">
    <text evidence="4">The sequence shown here is derived from an EMBL/GenBank/DDBJ whole genome shotgun (WGS) entry which is preliminary data.</text>
</comment>
<dbReference type="Gene3D" id="1.10.101.10">
    <property type="entry name" value="PGBD-like superfamily/PGBD"/>
    <property type="match status" value="1"/>
</dbReference>
<evidence type="ECO:0000256" key="1">
    <source>
        <dbReference type="SAM" id="MobiDB-lite"/>
    </source>
</evidence>
<name>A0A428YZ94_KIBAR</name>
<dbReference type="Proteomes" id="UP000287547">
    <property type="component" value="Unassembled WGS sequence"/>
</dbReference>
<sequence>MRHGNDGRAGSRRRQVTDEGPRRLRKRRRTRWMITGTATVVALGVGTAVVLTRVGSGSAVAAPQGPAKVETAEVVKTDLADKKSESGKLGYGIETALAGRKAGTITGLPAIGDTFDRGKSVYKVDAKPVSLFYGDIPMYRPVGPGVTNGPDVKLIEENLKALGFGGFGNPDEKFTDATAKAIKKWQKSLKLDENSTVAVGDVVIAPGPFRVSTLVASLGSQGGTDVLKYTGVNRGVTVKIQAEQRDSAKVGSKVTVSVGGKQTTGTVQQVTLAAPDNNQGMPGQEQDTKFDVSITLDDPAAITAPDASSVDVRFTVRSHNGVLAVPVGALLALAEGGYALEVVEGSSRRLIPVKTGLFADGKVEVSGPDVREGMQVVTTS</sequence>
<dbReference type="Gene3D" id="2.40.420.20">
    <property type="match status" value="1"/>
</dbReference>
<protein>
    <submittedName>
        <fullName evidence="4">Peptidoglycan-binding protein</fullName>
    </submittedName>
</protein>
<dbReference type="Pfam" id="PF01471">
    <property type="entry name" value="PG_binding_1"/>
    <property type="match status" value="1"/>
</dbReference>
<feature type="region of interest" description="Disordered" evidence="1">
    <location>
        <begin position="1"/>
        <end position="26"/>
    </location>
</feature>
<proteinExistence type="predicted"/>
<dbReference type="AlphaFoldDB" id="A0A428YZ94"/>
<dbReference type="EMBL" id="QHKI01000044">
    <property type="protein sequence ID" value="RSM76026.1"/>
    <property type="molecule type" value="Genomic_DNA"/>
</dbReference>
<evidence type="ECO:0000259" key="3">
    <source>
        <dbReference type="Pfam" id="PF01471"/>
    </source>
</evidence>
<feature type="transmembrane region" description="Helical" evidence="2">
    <location>
        <begin position="32"/>
        <end position="51"/>
    </location>
</feature>
<dbReference type="InterPro" id="IPR036366">
    <property type="entry name" value="PGBDSf"/>
</dbReference>
<evidence type="ECO:0000313" key="5">
    <source>
        <dbReference type="Proteomes" id="UP000287547"/>
    </source>
</evidence>
<feature type="domain" description="Peptidoglycan binding-like" evidence="3">
    <location>
        <begin position="148"/>
        <end position="192"/>
    </location>
</feature>
<evidence type="ECO:0000313" key="4">
    <source>
        <dbReference type="EMBL" id="RSM76026.1"/>
    </source>
</evidence>
<dbReference type="InterPro" id="IPR036365">
    <property type="entry name" value="PGBD-like_sf"/>
</dbReference>
<organism evidence="4 5">
    <name type="scientific">Kibdelosporangium aridum</name>
    <dbReference type="NCBI Taxonomy" id="2030"/>
    <lineage>
        <taxon>Bacteria</taxon>
        <taxon>Bacillati</taxon>
        <taxon>Actinomycetota</taxon>
        <taxon>Actinomycetes</taxon>
        <taxon>Pseudonocardiales</taxon>
        <taxon>Pseudonocardiaceae</taxon>
        <taxon>Kibdelosporangium</taxon>
    </lineage>
</organism>